<dbReference type="AlphaFoldDB" id="A0A229P0Z8"/>
<reference evidence="2 3" key="1">
    <citation type="submission" date="2017-07" db="EMBL/GenBank/DDBJ databases">
        <title>Paenibacillus herberti R33 genome sequencing and assembly.</title>
        <authorList>
            <person name="Su W."/>
        </authorList>
    </citation>
    <scope>NUCLEOTIDE SEQUENCE [LARGE SCALE GENOMIC DNA]</scope>
    <source>
        <strain evidence="2 3">R33</strain>
    </source>
</reference>
<gene>
    <name evidence="2" type="ORF">CGZ75_03500</name>
</gene>
<accession>A0A229P0Z8</accession>
<proteinExistence type="predicted"/>
<dbReference type="Proteomes" id="UP000215145">
    <property type="component" value="Unassembled WGS sequence"/>
</dbReference>
<keyword evidence="3" id="KW-1185">Reference proteome</keyword>
<evidence type="ECO:0000256" key="1">
    <source>
        <dbReference type="SAM" id="MobiDB-lite"/>
    </source>
</evidence>
<dbReference type="EMBL" id="NMUQ01000001">
    <property type="protein sequence ID" value="OXM15797.1"/>
    <property type="molecule type" value="Genomic_DNA"/>
</dbReference>
<name>A0A229P0Z8_9BACL</name>
<evidence type="ECO:0000313" key="2">
    <source>
        <dbReference type="EMBL" id="OXM15797.1"/>
    </source>
</evidence>
<protein>
    <submittedName>
        <fullName evidence="2">Uncharacterized protein</fullName>
    </submittedName>
</protein>
<comment type="caution">
    <text evidence="2">The sequence shown here is derived from an EMBL/GenBank/DDBJ whole genome shotgun (WGS) entry which is preliminary data.</text>
</comment>
<sequence length="106" mass="11260">MPLQEQAQASSKAISCSKGKAKLLPLLQAGPGERRNAVSEAGVEPPPIKKGGGSVFLRDREAERTEPSWRSGSGSLGGRIPTPLGFEIKGIWAPVNRKEGPFREAP</sequence>
<feature type="compositionally biased region" description="Basic and acidic residues" evidence="1">
    <location>
        <begin position="57"/>
        <end position="67"/>
    </location>
</feature>
<evidence type="ECO:0000313" key="3">
    <source>
        <dbReference type="Proteomes" id="UP000215145"/>
    </source>
</evidence>
<organism evidence="2 3">
    <name type="scientific">Paenibacillus herberti</name>
    <dbReference type="NCBI Taxonomy" id="1619309"/>
    <lineage>
        <taxon>Bacteria</taxon>
        <taxon>Bacillati</taxon>
        <taxon>Bacillota</taxon>
        <taxon>Bacilli</taxon>
        <taxon>Bacillales</taxon>
        <taxon>Paenibacillaceae</taxon>
        <taxon>Paenibacillus</taxon>
    </lineage>
</organism>
<feature type="region of interest" description="Disordered" evidence="1">
    <location>
        <begin position="37"/>
        <end position="81"/>
    </location>
</feature>